<organism evidence="11 12">
    <name type="scientific">Eggerthella guodeyinii</name>
    <dbReference type="NCBI Taxonomy" id="2690837"/>
    <lineage>
        <taxon>Bacteria</taxon>
        <taxon>Bacillati</taxon>
        <taxon>Actinomycetota</taxon>
        <taxon>Coriobacteriia</taxon>
        <taxon>Eggerthellales</taxon>
        <taxon>Eggerthellaceae</taxon>
        <taxon>Eggerthella</taxon>
    </lineage>
</organism>
<feature type="domain" description="SpaA-like prealbumin fold" evidence="10">
    <location>
        <begin position="3019"/>
        <end position="3100"/>
    </location>
</feature>
<evidence type="ECO:0000256" key="7">
    <source>
        <dbReference type="SAM" id="MobiDB-lite"/>
    </source>
</evidence>
<feature type="transmembrane region" description="Helical" evidence="8">
    <location>
        <begin position="3819"/>
        <end position="3839"/>
    </location>
</feature>
<dbReference type="Proteomes" id="UP000478463">
    <property type="component" value="Chromosome"/>
</dbReference>
<feature type="domain" description="SpaA-like prealbumin fold" evidence="10">
    <location>
        <begin position="2377"/>
        <end position="2460"/>
    </location>
</feature>
<feature type="compositionally biased region" description="Low complexity" evidence="7">
    <location>
        <begin position="44"/>
        <end position="74"/>
    </location>
</feature>
<name>A0A7M1ZTU4_9ACTN</name>
<dbReference type="EMBL" id="CP063310">
    <property type="protein sequence ID" value="QOS67074.1"/>
    <property type="molecule type" value="Genomic_DNA"/>
</dbReference>
<proteinExistence type="inferred from homology"/>
<evidence type="ECO:0000256" key="6">
    <source>
        <dbReference type="ARBA" id="ARBA00023088"/>
    </source>
</evidence>
<feature type="domain" description="SpaA-like prealbumin fold" evidence="10">
    <location>
        <begin position="2490"/>
        <end position="2580"/>
    </location>
</feature>
<feature type="signal peptide" evidence="9">
    <location>
        <begin position="1"/>
        <end position="25"/>
    </location>
</feature>
<keyword evidence="5 9" id="KW-0732">Signal</keyword>
<dbReference type="InterPro" id="IPR041033">
    <property type="entry name" value="SpaA_PFL_dom_1"/>
</dbReference>
<reference evidence="11 12" key="1">
    <citation type="submission" date="2020-10" db="EMBL/GenBank/DDBJ databases">
        <title>Eggerthella sp. nov., isolated from human feces.</title>
        <authorList>
            <person name="Yajun G."/>
        </authorList>
    </citation>
    <scope>NUCLEOTIDE SEQUENCE [LARGE SCALE GENOMIC DNA]</scope>
    <source>
        <strain evidence="11 12">HF-1101</strain>
    </source>
</reference>
<evidence type="ECO:0000256" key="3">
    <source>
        <dbReference type="ARBA" id="ARBA00022512"/>
    </source>
</evidence>
<feature type="domain" description="SpaA-like prealbumin fold" evidence="10">
    <location>
        <begin position="3128"/>
        <end position="3214"/>
    </location>
</feature>
<dbReference type="PANTHER" id="PTHR36108:SF13">
    <property type="entry name" value="COLOSSIN-B-RELATED"/>
    <property type="match status" value="1"/>
</dbReference>
<evidence type="ECO:0000259" key="10">
    <source>
        <dbReference type="Pfam" id="PF17802"/>
    </source>
</evidence>
<keyword evidence="4" id="KW-0964">Secreted</keyword>
<dbReference type="InterPro" id="IPR013783">
    <property type="entry name" value="Ig-like_fold"/>
</dbReference>
<dbReference type="InterPro" id="IPR008966">
    <property type="entry name" value="Adhesion_dom_sf"/>
</dbReference>
<evidence type="ECO:0000256" key="9">
    <source>
        <dbReference type="SAM" id="SignalP"/>
    </source>
</evidence>
<dbReference type="SUPFAM" id="SSF49401">
    <property type="entry name" value="Bacterial adhesins"/>
    <property type="match status" value="3"/>
</dbReference>
<dbReference type="Gene3D" id="2.60.40.10">
    <property type="entry name" value="Immunoglobulins"/>
    <property type="match status" value="22"/>
</dbReference>
<gene>
    <name evidence="11" type="ORF">GS424_011040</name>
</gene>
<feature type="domain" description="SpaA-like prealbumin fold" evidence="10">
    <location>
        <begin position="3348"/>
        <end position="3423"/>
    </location>
</feature>
<comment type="subcellular location">
    <subcellularLocation>
        <location evidence="1">Secreted</location>
        <location evidence="1">Cell wall</location>
    </subcellularLocation>
</comment>
<feature type="region of interest" description="Disordered" evidence="7">
    <location>
        <begin position="232"/>
        <end position="272"/>
    </location>
</feature>
<feature type="domain" description="SpaA-like prealbumin fold" evidence="10">
    <location>
        <begin position="3468"/>
        <end position="3545"/>
    </location>
</feature>
<evidence type="ECO:0000313" key="12">
    <source>
        <dbReference type="Proteomes" id="UP000478463"/>
    </source>
</evidence>
<feature type="domain" description="SpaA-like prealbumin fold" evidence="10">
    <location>
        <begin position="1205"/>
        <end position="1269"/>
    </location>
</feature>
<dbReference type="SUPFAM" id="SSF49478">
    <property type="entry name" value="Cna protein B-type domain"/>
    <property type="match status" value="4"/>
</dbReference>
<dbReference type="GO" id="GO:0007155">
    <property type="term" value="P:cell adhesion"/>
    <property type="evidence" value="ECO:0007669"/>
    <property type="project" value="InterPro"/>
</dbReference>
<dbReference type="Pfam" id="PF17802">
    <property type="entry name" value="SpaA"/>
    <property type="match status" value="19"/>
</dbReference>
<accession>A0A7M1ZTU4</accession>
<keyword evidence="3" id="KW-0134">Cell wall</keyword>
<feature type="domain" description="SpaA-like prealbumin fold" evidence="10">
    <location>
        <begin position="1551"/>
        <end position="1634"/>
    </location>
</feature>
<feature type="domain" description="SpaA-like prealbumin fold" evidence="10">
    <location>
        <begin position="2810"/>
        <end position="2895"/>
    </location>
</feature>
<evidence type="ECO:0000313" key="11">
    <source>
        <dbReference type="EMBL" id="QOS67074.1"/>
    </source>
</evidence>
<sequence length="3846" mass="398271">MRYPLAHKAASVLMAFVLVCTCNSAALQPLAAFAAQGDGAAAAEQEALTEASEAGNAGEPEAAPAGEEGPAGAAEPEEGAEAPRAVSELTVSGTWDADARIVTWTVRMGEESAAAVDLSRYELTLSFDDRLAVERARLGDAPTGFDVSGALSPGAATYRFEAVGADLPLAPQTLTVSMRASDALLDALAAAEEAGDRLAVALDARLEVAEDAAPLFDAPAVEGRADVVLREASVGEPSAESRKTVEDGGVAEATPSAVPGDAPREGAEGSDVTNEVEQLSLGVVDFSYVDAAGATHVIPAVQTGDKRVAYDFSSVPLASIDRMNMGVDFKINKDDASRTINAGDVFRYSVPSIFTVADSPFAQDIVSPTGEVLATYTIENNQVVVAFTQTVDIEEGNVGIVGGIMCSFKLNDDKLQSDAPTDADMTLQTDGTVYTFTAPKKSTDLVGIEKTGSYNKNDATVTWTVTVGSAAESAGVPLKNIVIVDEYDRATQGEATVTGPDGDALAIEQTDAGFTYAFPADSTAVAPYKLSVTVPVENEVLDAAVNGDQLLSNTATMSSPAGSSIHVTGEPDATGTATVPKYSFSKRGTPLNSSTIAWELTVNQGGLGAANDVVVYDRLDARAAYKDKTLRLDGMPVTVHASAPDPAPSSTYAVLVAEEGGTHLLEVHIAGTVDTERRITFETEIDAPGQENESIDFPNSAWIAYQWPNGYGPGEGAFKPIDVNTDFQVAHLDKETPSYDSSTGEITWRIVPSVRTDDYESGAIADVIDDDQAYIAGSVKVVYRDAELTPDQLAGVFSYDEALKLLTFSFERAEYALNDVVIEYRTQALNFKDENRVLHRYENAANLVVRSEHGTFEAQATASRTFENKFLAKTSSYEVVDDEHGSTGYLHYRIVVNGSHMPSANLQVSDDLSALVTDVRAADGASLGSVAADEWAIAEGDRAIKVTELGKDGTERDVTASYDTAAWKDSRKIEAIFSDDAPTTNGYRIDLYLTLENSVLQKLHQDHPGDFVISATNSATAGSDDFAGGTPTNVKCQGAAGAGNIDNRLVAKTVDGSQQGNGVLAYRININPNGADMRNVTLTDVPDDVLSIDVGSVELHRATHDAGGAIADALGEAVDSDTWSKKLTYDAGSGGTALSVTVPDGTASYVLTYSAKVVGAAKGGKIANNVTLTADQGQTGSDTCVAEVDAGSWGWLTKKAIYKLVKADEFGGKASPIAGVTFNLYSDPEKKDLVATSVSNAKGLVAFYGLDVDATYYYDELEASSGYKTLAYDADANQFTTGAGGSNTVAGAATLNERLTSEAPVLLEKTFELEAGDALSGPRSSFRLYLYPNGFDGGKKVAVSVTGSDGSYAYAPSGDSFELVNRDADGSLALAGLPWGDYGLEEVDPQAGYAAYEGMKHFSVVRPADGSSWLVDYAPGTGSDVGEAAAVVNEKTSITVKKTTDEDKSLEGAVLAIHEDDAGAVGNVLVNSFTNEKYSVTVGDASTYEWELRGIPVGTYWLCEDKTPHDPTVGKFEDVRFSIDVHGKLAVLNGKGTVTGSTLAVADDPNKVSVKKIDQWGKTVAGATLQLQVQNGDAWDKVGDAQESPAAGELSFDGLERGKRYRIVETAVPEGYAAASHADQRVEFTIDEYGVIADDAVDLHNGDAPDGVAGNGTFLNAHHGNNGFTLRNERIVGHAEFTKQTDDGAPLAGVKFNLYRKAAVPGAADTLVNSTSFVSGRDGKVTTVGQASMWNSVTGDWMSRGLTPGTYYFKETATHGDFVLDGADPLVTDEFTIGATDNRFTWSKDAEGKVSFGDVVVVTKDGGAVANAPLDASVRVLKATAGGRALNGAVFTLTGADVNGKSVSMTAASADAGTVVTATDSAGTEHEYTTTDDGEALFGNVPAGAYVVEETVPPPGYKLSAAELTVTVEQGTASETYTLNKGDAVVNEQNEFTVSKKDAATGEALGGAKFTLSGEFADGADPLVWTSGDHAEAVAGKLIASTAGDERVYTLEETGVPQHYLAAPSLELKMDAEGALYQRAPGATAWSRVEANALTVLNSPVRGHVTLTKTVADDGVGTVAGVEFSLYKAGADGADLLVAAGLETDADGAWTSVGKDSTANPDTGQMLDQGLAVGSYYFVETAATPDTVLDSDARHEFEIADGNHYATTNAAVACGAKNKAFSASLKLDKLDGTSGEALAGAEFELMYTPEGGGAAQTVPLTVEGGTFKATDLKKGSYALEETRVPTGYEGAGAFKATFELADADDGLELAIGEGAATSAGPVDKASGAWTSAGVLNERILGSMSLDKVAAGTEAGLEGAEFRLAGPDGYVATLTTGPDGALSVGDLAWGEYSLVEAKAPAGYRLGAEPYSAAFAIGAQSLAVDLGSVENAKTSISIAKTDDDGGPLAGARLKLSGTFADGTTETEWTSEADARLFEGALVVGEEYTLTEDGAVAGYEPLPGSVVFKLMEDGKIELSSNPVYADGTPAAMLDDGNVVLSVRNMRLSGTVELVKVDADDANAPLDGAVFGLFDVDGDAKLGEFATGRAYTGADDAEGAPAEPGSLSIAGLEWGGYYLQELSSDGYVIPDTRYPFSIGAGTPGMTADLGQVANERTKASFSKVDAAEGGFVAGATLTLSGRFANPEADEVSWTSGTGAFNLAGRLVAGEAYELAETARPDGYLALPGPVELAVGSDGKLSVMQNPELADGRPAVSVAADGTSLSLRNVEVSGSVELVKSDAAGSPLEGISFELRKGVDGQGGLVQEGLVTGVDGKVSVAGLPEGDYAFVETVTRDDLVLDPNPVPVSIGTGDHGTTVSVAMENKAFSASLVLHKLDGATGDALEGAEFELAYVPEGGGDKRVVPMTVEGGTYTAADLKKGSYALEETKVPTGYEGAGAFKATFELADADDGATVSIGEGAATSAGPVDKAAGAWTSAGVLNERILGSMSLAKVAAGTETGLEGAEFRLAGPDGYVADLATDADGKLSVGDLAWGEYSLVEAKAPAGYRLGAEPYSAAFAIGAQSLAVDLGSVENAKTSISIAKTDDDGGPLAGARLKLSGTFADGTTETEWTSEADARVFEGALVAGEEYTLTEIGRLSGYRTWSGHVSFKLDDAGKVVLDDPADPAATVSADGLRLSLSNTRIVANVELTKTRDGAGPLEGVTFDLYAEGADEPLERGLVTDAAGKVAVSGLPEGSYYFVETAAPDDAVADGAHQAFSIGEQDHGKTVAVAMDNSSFTTVVSLLKVDQTSAEALAGAQFALSKRTADGSFAPVGSSLATNEHGAAAFVLTEKGTYRIQETQAAPGYVLDADKPYTATFTVDNTAAFQGAELKLAEVVDPATAGAYGLVVENARYEGGKVANERKLGSVALTKVAAGTDEGLAGAEFKLTGPDGSIATITTGADGSLSVAPLAWGAYTVTETKAPDGYRLGAQPYSKTFEIGAGNADSTPSVDLGAVGNEPIEVSFAKLERYVESCSDASLGAAEADATRSLEGAEFTAYDDEACTRVSQTAGGEDLRARSGADGAVSFSPVTAGTYYLKETVVPAGHVPSDAVHRLDVAVDGTVERFAPLGEDGVLDAVVNDVHRTDIRIKKVSENDEGKVLPNSTYGLFKRVAAPEARAASAFPGESGLQLVAKATTGADGYLVFEGVLMDREYVIQELEAPDGSLVSKHPIALTFAVGDDGAPRLVSFDDGSGTAEVDENGDIVWKEPQVIVEFSKRDPDGALLAGATLQVVDEAGATVGEPWVSEADAGRRIEGVLAAGKTYRLVELAAPDGYAVAEDVTFTVENPKLGPQEGYVQHVEMVDERVPEAPVQAPAKPSASRGPFGFLAKTGDAPLGLLAVGATLAAAGIAASVGVRRRRRRS</sequence>
<evidence type="ECO:0000256" key="1">
    <source>
        <dbReference type="ARBA" id="ARBA00004191"/>
    </source>
</evidence>
<feature type="domain" description="SpaA-like prealbumin fold" evidence="10">
    <location>
        <begin position="2168"/>
        <end position="2245"/>
    </location>
</feature>
<keyword evidence="8" id="KW-0472">Membrane</keyword>
<feature type="domain" description="SpaA-like prealbumin fold" evidence="10">
    <location>
        <begin position="3569"/>
        <end position="3665"/>
    </location>
</feature>
<dbReference type="Gene3D" id="2.60.40.740">
    <property type="match status" value="2"/>
</dbReference>
<keyword evidence="8" id="KW-1133">Transmembrane helix</keyword>
<evidence type="ECO:0000256" key="8">
    <source>
        <dbReference type="SAM" id="Phobius"/>
    </source>
</evidence>
<dbReference type="InterPro" id="IPR011252">
    <property type="entry name" value="Fibrogen-bd_dom1"/>
</dbReference>
<feature type="domain" description="SpaA-like prealbumin fold" evidence="10">
    <location>
        <begin position="2285"/>
        <end position="2355"/>
    </location>
</feature>
<evidence type="ECO:0000256" key="4">
    <source>
        <dbReference type="ARBA" id="ARBA00022525"/>
    </source>
</evidence>
<keyword evidence="6" id="KW-0572">Peptidoglycan-anchor</keyword>
<feature type="domain" description="SpaA-like prealbumin fold" evidence="10">
    <location>
        <begin position="3696"/>
        <end position="3770"/>
    </location>
</feature>
<feature type="chain" id="PRO_5038940176" description="SpaA-like prealbumin fold domain-containing protein" evidence="9">
    <location>
        <begin position="26"/>
        <end position="3846"/>
    </location>
</feature>
<comment type="similarity">
    <text evidence="2">Belongs to the serine-aspartate repeat-containing protein (SDr) family.</text>
</comment>
<feature type="domain" description="SpaA-like prealbumin fold" evidence="10">
    <location>
        <begin position="2927"/>
        <end position="2997"/>
    </location>
</feature>
<dbReference type="PANTHER" id="PTHR36108">
    <property type="entry name" value="COLOSSIN-B-RELATED"/>
    <property type="match status" value="1"/>
</dbReference>
<protein>
    <recommendedName>
        <fullName evidence="10">SpaA-like prealbumin fold domain-containing protein</fullName>
    </recommendedName>
</protein>
<dbReference type="GO" id="GO:0005975">
    <property type="term" value="P:carbohydrate metabolic process"/>
    <property type="evidence" value="ECO:0007669"/>
    <property type="project" value="UniProtKB-ARBA"/>
</dbReference>
<feature type="domain" description="SpaA-like prealbumin fold" evidence="10">
    <location>
        <begin position="1679"/>
        <end position="1767"/>
    </location>
</feature>
<feature type="region of interest" description="Disordered" evidence="7">
    <location>
        <begin position="44"/>
        <end position="88"/>
    </location>
</feature>
<evidence type="ECO:0000256" key="5">
    <source>
        <dbReference type="ARBA" id="ARBA00022729"/>
    </source>
</evidence>
<dbReference type="RefSeq" id="WP_193666518.1">
    <property type="nucleotide sequence ID" value="NZ_CP063310.1"/>
</dbReference>
<feature type="domain" description="SpaA-like prealbumin fold" evidence="10">
    <location>
        <begin position="2713"/>
        <end position="2805"/>
    </location>
</feature>
<dbReference type="Gene3D" id="2.60.40.1280">
    <property type="match status" value="1"/>
</dbReference>
<feature type="domain" description="SpaA-like prealbumin fold" evidence="10">
    <location>
        <begin position="2048"/>
        <end position="2147"/>
    </location>
</feature>
<evidence type="ECO:0000256" key="2">
    <source>
        <dbReference type="ARBA" id="ARBA00007257"/>
    </source>
</evidence>
<feature type="domain" description="SpaA-like prealbumin fold" evidence="10">
    <location>
        <begin position="1818"/>
        <end position="1921"/>
    </location>
</feature>
<feature type="domain" description="SpaA-like prealbumin fold" evidence="10">
    <location>
        <begin position="3223"/>
        <end position="3305"/>
    </location>
</feature>
<keyword evidence="8" id="KW-0812">Transmembrane</keyword>
<dbReference type="KEGG" id="egd:GS424_011040"/>